<dbReference type="Proteomes" id="UP001341840">
    <property type="component" value="Unassembled WGS sequence"/>
</dbReference>
<proteinExistence type="predicted"/>
<sequence length="281" mass="31906">MDKKGKKALRHPVSKVYATQAATMNLAAARPPAVSTANKSKNTKKEPVIIDLTADSESDGTAKRRSYERKLNKAFWHRLELGNPLVLNHSPPSTTSESLTDEELLKASVEVGASDISFVDSCSDNLKARVKATQILPLSLQEKPPIATLLKRAEKGVKSAPVVFGHAFSPTGMLFVGSRLSAWRLLYRYAFQRDPRSTSTATLKREPTCGRVTLLYMRYGHAFKRSYKELLPRFNERSYGELWPRFNERGYEELWPRFNERSYEELWPRFKVSPFSTFATL</sequence>
<accession>A0ABU6VS08</accession>
<organism evidence="1 2">
    <name type="scientific">Stylosanthes scabra</name>
    <dbReference type="NCBI Taxonomy" id="79078"/>
    <lineage>
        <taxon>Eukaryota</taxon>
        <taxon>Viridiplantae</taxon>
        <taxon>Streptophyta</taxon>
        <taxon>Embryophyta</taxon>
        <taxon>Tracheophyta</taxon>
        <taxon>Spermatophyta</taxon>
        <taxon>Magnoliopsida</taxon>
        <taxon>eudicotyledons</taxon>
        <taxon>Gunneridae</taxon>
        <taxon>Pentapetalae</taxon>
        <taxon>rosids</taxon>
        <taxon>fabids</taxon>
        <taxon>Fabales</taxon>
        <taxon>Fabaceae</taxon>
        <taxon>Papilionoideae</taxon>
        <taxon>50 kb inversion clade</taxon>
        <taxon>dalbergioids sensu lato</taxon>
        <taxon>Dalbergieae</taxon>
        <taxon>Pterocarpus clade</taxon>
        <taxon>Stylosanthes</taxon>
    </lineage>
</organism>
<gene>
    <name evidence="1" type="ORF">PIB30_087996</name>
</gene>
<name>A0ABU6VS08_9FABA</name>
<reference evidence="1 2" key="1">
    <citation type="journal article" date="2023" name="Plants (Basel)">
        <title>Bridging the Gap: Combining Genomics and Transcriptomics Approaches to Understand Stylosanthes scabra, an Orphan Legume from the Brazilian Caatinga.</title>
        <authorList>
            <person name="Ferreira-Neto J.R.C."/>
            <person name="da Silva M.D."/>
            <person name="Binneck E."/>
            <person name="de Melo N.F."/>
            <person name="da Silva R.H."/>
            <person name="de Melo A.L.T.M."/>
            <person name="Pandolfi V."/>
            <person name="Bustamante F.O."/>
            <person name="Brasileiro-Vidal A.C."/>
            <person name="Benko-Iseppon A.M."/>
        </authorList>
    </citation>
    <scope>NUCLEOTIDE SEQUENCE [LARGE SCALE GENOMIC DNA]</scope>
    <source>
        <tissue evidence="1">Leaves</tissue>
    </source>
</reference>
<evidence type="ECO:0000313" key="2">
    <source>
        <dbReference type="Proteomes" id="UP001341840"/>
    </source>
</evidence>
<keyword evidence="2" id="KW-1185">Reference proteome</keyword>
<protein>
    <submittedName>
        <fullName evidence="1">Uncharacterized protein</fullName>
    </submittedName>
</protein>
<evidence type="ECO:0000313" key="1">
    <source>
        <dbReference type="EMBL" id="MED6176415.1"/>
    </source>
</evidence>
<dbReference type="EMBL" id="JASCZI010152611">
    <property type="protein sequence ID" value="MED6176415.1"/>
    <property type="molecule type" value="Genomic_DNA"/>
</dbReference>
<comment type="caution">
    <text evidence="1">The sequence shown here is derived from an EMBL/GenBank/DDBJ whole genome shotgun (WGS) entry which is preliminary data.</text>
</comment>